<dbReference type="SUPFAM" id="SSF81653">
    <property type="entry name" value="Calcium ATPase, transduction domain A"/>
    <property type="match status" value="1"/>
</dbReference>
<dbReference type="SFLD" id="SFLDF00027">
    <property type="entry name" value="p-type_atpase"/>
    <property type="match status" value="1"/>
</dbReference>
<dbReference type="AlphaFoldDB" id="A0A1M6EDS6"/>
<keyword evidence="4 6" id="KW-1133">Transmembrane helix</keyword>
<feature type="transmembrane region" description="Helical" evidence="6">
    <location>
        <begin position="55"/>
        <end position="75"/>
    </location>
</feature>
<gene>
    <name evidence="8" type="ORF">SAMN05444401_1542</name>
</gene>
<dbReference type="PRINTS" id="PR00119">
    <property type="entry name" value="CATATPASE"/>
</dbReference>
<evidence type="ECO:0000256" key="4">
    <source>
        <dbReference type="ARBA" id="ARBA00022989"/>
    </source>
</evidence>
<keyword evidence="2 6" id="KW-0812">Transmembrane</keyword>
<dbReference type="InterPro" id="IPR059000">
    <property type="entry name" value="ATPase_P-type_domA"/>
</dbReference>
<dbReference type="InterPro" id="IPR018303">
    <property type="entry name" value="ATPase_P-typ_P_site"/>
</dbReference>
<evidence type="ECO:0000313" key="9">
    <source>
        <dbReference type="Proteomes" id="UP000184080"/>
    </source>
</evidence>
<dbReference type="EMBL" id="FQZO01000002">
    <property type="protein sequence ID" value="SHI83581.1"/>
    <property type="molecule type" value="Genomic_DNA"/>
</dbReference>
<dbReference type="InterPro" id="IPR023214">
    <property type="entry name" value="HAD_sf"/>
</dbReference>
<accession>A0A1M6EDS6</accession>
<feature type="transmembrane region" description="Helical" evidence="6">
    <location>
        <begin position="763"/>
        <end position="786"/>
    </location>
</feature>
<dbReference type="InterPro" id="IPR036412">
    <property type="entry name" value="HAD-like_sf"/>
</dbReference>
<evidence type="ECO:0000259" key="7">
    <source>
        <dbReference type="Pfam" id="PF00122"/>
    </source>
</evidence>
<feature type="transmembrane region" description="Helical" evidence="6">
    <location>
        <begin position="616"/>
        <end position="635"/>
    </location>
</feature>
<dbReference type="Pfam" id="PF00122">
    <property type="entry name" value="E1-E2_ATPase"/>
    <property type="match status" value="1"/>
</dbReference>
<dbReference type="OrthoDB" id="9760364at2"/>
<reference evidence="8 9" key="1">
    <citation type="submission" date="2016-11" db="EMBL/GenBank/DDBJ databases">
        <authorList>
            <person name="Jaros S."/>
            <person name="Januszkiewicz K."/>
            <person name="Wedrychowicz H."/>
        </authorList>
    </citation>
    <scope>NUCLEOTIDE SEQUENCE [LARGE SCALE GENOMIC DNA]</scope>
    <source>
        <strain evidence="8 9">DSM 21864</strain>
    </source>
</reference>
<dbReference type="InterPro" id="IPR023299">
    <property type="entry name" value="ATPase_P-typ_cyto_dom_N"/>
</dbReference>
<dbReference type="InterPro" id="IPR001757">
    <property type="entry name" value="P_typ_ATPase"/>
</dbReference>
<dbReference type="PROSITE" id="PS00154">
    <property type="entry name" value="ATPASE_E1_E2"/>
    <property type="match status" value="1"/>
</dbReference>
<protein>
    <submittedName>
        <fullName evidence="8">Cation-transporting ATPase E</fullName>
    </submittedName>
</protein>
<feature type="transmembrane region" description="Helical" evidence="6">
    <location>
        <begin position="706"/>
        <end position="725"/>
    </location>
</feature>
<dbReference type="InterPro" id="IPR044492">
    <property type="entry name" value="P_typ_ATPase_HD_dom"/>
</dbReference>
<feature type="transmembrane region" description="Helical" evidence="6">
    <location>
        <begin position="641"/>
        <end position="660"/>
    </location>
</feature>
<keyword evidence="5 6" id="KW-0472">Membrane</keyword>
<dbReference type="GO" id="GO:0016887">
    <property type="term" value="F:ATP hydrolysis activity"/>
    <property type="evidence" value="ECO:0007669"/>
    <property type="project" value="InterPro"/>
</dbReference>
<sequence length="804" mass="87834">MDGNLEIQDKVVDNEKVELKVTGLTEREVQERIKKGQVNILPKSPSRTIGQIIRANLFTLFNAINAVLAVIVIAAGSPKNALFAGVIISNTLVGIIQELRAKATLEKLSVLNMSKVKVIRDGEAKEIYVENLVLDDVMILTPGDQMAADGVVLKDSEFEVDESLLTGEADPVGKKENSKLLSGSFIVAGEGYAKVSNVGANTYAAKLADEARKFKLINSELQGATNKILKTIMWLIVPIGGLLVTTQILFSQRSWQEAVIGTTAGIIGMVPEGMVLLTSLTFVIGVVRLSKWKTLVQELPATEVLARVDVLCLDKTGTITEGNLNLVDVMALGKKDKEEIDEVLSTIVHAFPHSNPTQRAILERYSIPSNLNILKKVPFSSARKWSGITIEGKGNWVLGAPEMILRDSYEDIRDQVEEEAVKGRRVLLLANFHGEELSEKLPDNIEKGALILIEDIIRKEAPKTLEYFRKEGVTLKIISGDNPVTVAAVAERAGVLGAKNYVDARTLPERKEELEKVVEENTVFGRVTPHQKRELVKALQSKGHTVAMTGDGVNDVLALKESDCGIAMASGSDATKAVAQLVLLDSNFSALPEVVSEGRKMINNLERVSELYLTKAVYFTILSIIFAIILLPYPIMPIQLTLIGSISIGIPSFFLALGPNKDRVEKGFLKRILQASIPNGVIIALSTVTIFILSHNGGLSLEACRTLSVIVAGGIGLVVLFRVAHPLNIWKLALVLGMMGIFTISFIVPLARKIFIFTPVSDVFIFIALFLVVLSWPLITLITAIVKKVGEKRDYSFKKKVHIY</sequence>
<feature type="transmembrane region" description="Helical" evidence="6">
    <location>
        <begin position="262"/>
        <end position="287"/>
    </location>
</feature>
<dbReference type="SFLD" id="SFLDG00002">
    <property type="entry name" value="C1.7:_P-type_atpase_like"/>
    <property type="match status" value="1"/>
</dbReference>
<dbReference type="NCBIfam" id="TIGR01494">
    <property type="entry name" value="ATPase_P-type"/>
    <property type="match status" value="2"/>
</dbReference>
<dbReference type="InterPro" id="IPR008250">
    <property type="entry name" value="ATPase_P-typ_transduc_dom_A_sf"/>
</dbReference>
<dbReference type="Gene3D" id="2.70.150.10">
    <property type="entry name" value="Calcium-transporting ATPase, cytoplasmic transduction domain A"/>
    <property type="match status" value="1"/>
</dbReference>
<dbReference type="GO" id="GO:0016020">
    <property type="term" value="C:membrane"/>
    <property type="evidence" value="ECO:0007669"/>
    <property type="project" value="UniProtKB-SubCell"/>
</dbReference>
<feature type="domain" description="P-type ATPase A" evidence="7">
    <location>
        <begin position="113"/>
        <end position="210"/>
    </location>
</feature>
<evidence type="ECO:0000256" key="1">
    <source>
        <dbReference type="ARBA" id="ARBA00004141"/>
    </source>
</evidence>
<dbReference type="SUPFAM" id="SSF56784">
    <property type="entry name" value="HAD-like"/>
    <property type="match status" value="1"/>
</dbReference>
<organism evidence="8 9">
    <name type="scientific">Clostridium amylolyticum</name>
    <dbReference type="NCBI Taxonomy" id="1121298"/>
    <lineage>
        <taxon>Bacteria</taxon>
        <taxon>Bacillati</taxon>
        <taxon>Bacillota</taxon>
        <taxon>Clostridia</taxon>
        <taxon>Eubacteriales</taxon>
        <taxon>Clostridiaceae</taxon>
        <taxon>Clostridium</taxon>
    </lineage>
</organism>
<dbReference type="Proteomes" id="UP000184080">
    <property type="component" value="Unassembled WGS sequence"/>
</dbReference>
<dbReference type="GO" id="GO:0005524">
    <property type="term" value="F:ATP binding"/>
    <property type="evidence" value="ECO:0007669"/>
    <property type="project" value="InterPro"/>
</dbReference>
<feature type="transmembrane region" description="Helical" evidence="6">
    <location>
        <begin position="672"/>
        <end position="694"/>
    </location>
</feature>
<dbReference type="RefSeq" id="WP_073005245.1">
    <property type="nucleotide sequence ID" value="NZ_FQZO01000002.1"/>
</dbReference>
<dbReference type="Gene3D" id="1.20.1110.10">
    <property type="entry name" value="Calcium-transporting ATPase, transmembrane domain"/>
    <property type="match status" value="1"/>
</dbReference>
<feature type="transmembrane region" description="Helical" evidence="6">
    <location>
        <begin position="732"/>
        <end position="751"/>
    </location>
</feature>
<dbReference type="PANTHER" id="PTHR42861">
    <property type="entry name" value="CALCIUM-TRANSPORTING ATPASE"/>
    <property type="match status" value="1"/>
</dbReference>
<comment type="subcellular location">
    <subcellularLocation>
        <location evidence="1">Membrane</location>
        <topology evidence="1">Multi-pass membrane protein</topology>
    </subcellularLocation>
</comment>
<dbReference type="PRINTS" id="PR00120">
    <property type="entry name" value="HATPASE"/>
</dbReference>
<feature type="transmembrane region" description="Helical" evidence="6">
    <location>
        <begin position="81"/>
        <end position="99"/>
    </location>
</feature>
<dbReference type="InterPro" id="IPR023298">
    <property type="entry name" value="ATPase_P-typ_TM_dom_sf"/>
</dbReference>
<evidence type="ECO:0000256" key="2">
    <source>
        <dbReference type="ARBA" id="ARBA00022692"/>
    </source>
</evidence>
<dbReference type="SUPFAM" id="SSF81660">
    <property type="entry name" value="Metal cation-transporting ATPase, ATP-binding domain N"/>
    <property type="match status" value="1"/>
</dbReference>
<dbReference type="CDD" id="cd02609">
    <property type="entry name" value="P-type_ATPase"/>
    <property type="match status" value="1"/>
</dbReference>
<dbReference type="Gene3D" id="3.40.50.1000">
    <property type="entry name" value="HAD superfamily/HAD-like"/>
    <property type="match status" value="1"/>
</dbReference>
<dbReference type="SUPFAM" id="SSF81665">
    <property type="entry name" value="Calcium ATPase, transmembrane domain M"/>
    <property type="match status" value="1"/>
</dbReference>
<dbReference type="STRING" id="1121298.SAMN05444401_1542"/>
<feature type="transmembrane region" description="Helical" evidence="6">
    <location>
        <begin position="232"/>
        <end position="250"/>
    </location>
</feature>
<evidence type="ECO:0000256" key="5">
    <source>
        <dbReference type="ARBA" id="ARBA00023136"/>
    </source>
</evidence>
<proteinExistence type="predicted"/>
<evidence type="ECO:0000313" key="8">
    <source>
        <dbReference type="EMBL" id="SHI83581.1"/>
    </source>
</evidence>
<dbReference type="Gene3D" id="3.40.1110.10">
    <property type="entry name" value="Calcium-transporting ATPase, cytoplasmic domain N"/>
    <property type="match status" value="1"/>
</dbReference>
<evidence type="ECO:0000256" key="3">
    <source>
        <dbReference type="ARBA" id="ARBA00022967"/>
    </source>
</evidence>
<name>A0A1M6EDS6_9CLOT</name>
<keyword evidence="9" id="KW-1185">Reference proteome</keyword>
<evidence type="ECO:0000256" key="6">
    <source>
        <dbReference type="SAM" id="Phobius"/>
    </source>
</evidence>
<dbReference type="SFLD" id="SFLDS00003">
    <property type="entry name" value="Haloacid_Dehalogenase"/>
    <property type="match status" value="1"/>
</dbReference>
<dbReference type="Pfam" id="PF00702">
    <property type="entry name" value="Hydrolase"/>
    <property type="match status" value="1"/>
</dbReference>
<keyword evidence="3" id="KW-1278">Translocase</keyword>